<gene>
    <name evidence="2" type="ORF">OMM_11143</name>
</gene>
<protein>
    <recommendedName>
        <fullName evidence="1">CobN/magnesium chelatase domain-containing protein</fullName>
    </recommendedName>
</protein>
<organism evidence="2 3">
    <name type="scientific">Candidatus Magnetoglobus multicellularis str. Araruama</name>
    <dbReference type="NCBI Taxonomy" id="890399"/>
    <lineage>
        <taxon>Bacteria</taxon>
        <taxon>Pseudomonadati</taxon>
        <taxon>Thermodesulfobacteriota</taxon>
        <taxon>Desulfobacteria</taxon>
        <taxon>Desulfobacterales</taxon>
        <taxon>Desulfobacteraceae</taxon>
        <taxon>Candidatus Magnetoglobus</taxon>
    </lineage>
</organism>
<dbReference type="AlphaFoldDB" id="A0A1V1NZ63"/>
<comment type="caution">
    <text evidence="2">The sequence shown here is derived from an EMBL/GenBank/DDBJ whole genome shotgun (WGS) entry which is preliminary data.</text>
</comment>
<reference evidence="3" key="1">
    <citation type="submission" date="2012-11" db="EMBL/GenBank/DDBJ databases">
        <authorList>
            <person name="Lucero-Rivera Y.E."/>
            <person name="Tovar-Ramirez D."/>
        </authorList>
    </citation>
    <scope>NUCLEOTIDE SEQUENCE [LARGE SCALE GENOMIC DNA]</scope>
    <source>
        <strain evidence="3">Araruama</strain>
    </source>
</reference>
<dbReference type="Proteomes" id="UP000189670">
    <property type="component" value="Unassembled WGS sequence"/>
</dbReference>
<dbReference type="EMBL" id="ATBP01001186">
    <property type="protein sequence ID" value="ETR67854.1"/>
    <property type="molecule type" value="Genomic_DNA"/>
</dbReference>
<evidence type="ECO:0000259" key="1">
    <source>
        <dbReference type="Pfam" id="PF02514"/>
    </source>
</evidence>
<evidence type="ECO:0000313" key="3">
    <source>
        <dbReference type="Proteomes" id="UP000189670"/>
    </source>
</evidence>
<dbReference type="Pfam" id="PF02514">
    <property type="entry name" value="CobN-Mg_chel"/>
    <property type="match status" value="1"/>
</dbReference>
<name>A0A1V1NZ63_9BACT</name>
<feature type="domain" description="CobN/magnesium chelatase" evidence="1">
    <location>
        <begin position="2"/>
        <end position="76"/>
    </location>
</feature>
<sequence length="96" mass="11250">MIIYHPDAKSFFLDSQTYINWFLTHKSLPISSAKAGIICYYNQLIEGHTAEIDSLIRTLEKYHILPICVFSENLADTSIAPEKRYVWHSYPRKAWE</sequence>
<dbReference type="InterPro" id="IPR003672">
    <property type="entry name" value="CobN/Mg_chltase"/>
</dbReference>
<accession>A0A1V1NZ63</accession>
<proteinExistence type="predicted"/>
<evidence type="ECO:0000313" key="2">
    <source>
        <dbReference type="EMBL" id="ETR67854.1"/>
    </source>
</evidence>